<evidence type="ECO:0000256" key="1">
    <source>
        <dbReference type="SAM" id="MobiDB-lite"/>
    </source>
</evidence>
<name>A0A8W8IJ05_MAGGI</name>
<evidence type="ECO:0000256" key="3">
    <source>
        <dbReference type="SAM" id="SignalP"/>
    </source>
</evidence>
<dbReference type="InterPro" id="IPR013783">
    <property type="entry name" value="Ig-like_fold"/>
</dbReference>
<dbReference type="SMART" id="SM00060">
    <property type="entry name" value="FN3"/>
    <property type="match status" value="3"/>
</dbReference>
<dbReference type="CDD" id="cd00063">
    <property type="entry name" value="FN3"/>
    <property type="match status" value="2"/>
</dbReference>
<keyword evidence="3" id="KW-0732">Signal</keyword>
<dbReference type="PANTHER" id="PTHR46957:SF3">
    <property type="entry name" value="CYTOKINE RECEPTOR"/>
    <property type="match status" value="1"/>
</dbReference>
<protein>
    <recommendedName>
        <fullName evidence="4">Fibronectin type-III domain-containing protein</fullName>
    </recommendedName>
</protein>
<evidence type="ECO:0000313" key="5">
    <source>
        <dbReference type="EnsemblMetazoa" id="G1453.1:cds"/>
    </source>
</evidence>
<keyword evidence="2" id="KW-1133">Transmembrane helix</keyword>
<dbReference type="InterPro" id="IPR050713">
    <property type="entry name" value="RTP_Phos/Ushers"/>
</dbReference>
<keyword evidence="2" id="KW-0812">Transmembrane</keyword>
<dbReference type="EnsemblMetazoa" id="G1453.1">
    <property type="protein sequence ID" value="G1453.1:cds"/>
    <property type="gene ID" value="G1453"/>
</dbReference>
<proteinExistence type="predicted"/>
<feature type="compositionally biased region" description="Polar residues" evidence="1">
    <location>
        <begin position="855"/>
        <end position="866"/>
    </location>
</feature>
<keyword evidence="2" id="KW-0472">Membrane</keyword>
<dbReference type="Proteomes" id="UP000005408">
    <property type="component" value="Unassembled WGS sequence"/>
</dbReference>
<dbReference type="SUPFAM" id="SSF49265">
    <property type="entry name" value="Fibronectin type III"/>
    <property type="match status" value="3"/>
</dbReference>
<dbReference type="InterPro" id="IPR036116">
    <property type="entry name" value="FN3_sf"/>
</dbReference>
<feature type="domain" description="Fibronectin type-III" evidence="4">
    <location>
        <begin position="564"/>
        <end position="673"/>
    </location>
</feature>
<feature type="region of interest" description="Disordered" evidence="1">
    <location>
        <begin position="855"/>
        <end position="896"/>
    </location>
</feature>
<feature type="compositionally biased region" description="Polar residues" evidence="1">
    <location>
        <begin position="882"/>
        <end position="896"/>
    </location>
</feature>
<reference evidence="5" key="1">
    <citation type="submission" date="2022-08" db="UniProtKB">
        <authorList>
            <consortium name="EnsemblMetazoa"/>
        </authorList>
    </citation>
    <scope>IDENTIFICATION</scope>
    <source>
        <strain evidence="5">05x7-T-G4-1.051#20</strain>
    </source>
</reference>
<feature type="domain" description="Fibronectin type-III" evidence="4">
    <location>
        <begin position="244"/>
        <end position="343"/>
    </location>
</feature>
<dbReference type="InterPro" id="IPR003961">
    <property type="entry name" value="FN3_dom"/>
</dbReference>
<feature type="signal peptide" evidence="3">
    <location>
        <begin position="1"/>
        <end position="22"/>
    </location>
</feature>
<keyword evidence="6" id="KW-1185">Reference proteome</keyword>
<dbReference type="PANTHER" id="PTHR46957">
    <property type="entry name" value="CYTOKINE RECEPTOR"/>
    <property type="match status" value="1"/>
</dbReference>
<evidence type="ECO:0000256" key="2">
    <source>
        <dbReference type="SAM" id="Phobius"/>
    </source>
</evidence>
<feature type="transmembrane region" description="Helical" evidence="2">
    <location>
        <begin position="684"/>
        <end position="705"/>
    </location>
</feature>
<dbReference type="GO" id="GO:0016020">
    <property type="term" value="C:membrane"/>
    <property type="evidence" value="ECO:0007669"/>
    <property type="project" value="UniProtKB-SubCell"/>
</dbReference>
<dbReference type="PROSITE" id="PS50853">
    <property type="entry name" value="FN3"/>
    <property type="match status" value="2"/>
</dbReference>
<dbReference type="AlphaFoldDB" id="A0A8W8IJ05"/>
<evidence type="ECO:0000259" key="4">
    <source>
        <dbReference type="PROSITE" id="PS50853"/>
    </source>
</evidence>
<dbReference type="Gene3D" id="2.60.40.10">
    <property type="entry name" value="Immunoglobulins"/>
    <property type="match status" value="4"/>
</dbReference>
<evidence type="ECO:0000313" key="6">
    <source>
        <dbReference type="Proteomes" id="UP000005408"/>
    </source>
</evidence>
<feature type="chain" id="PRO_5036505524" description="Fibronectin type-III domain-containing protein" evidence="3">
    <location>
        <begin position="23"/>
        <end position="956"/>
    </location>
</feature>
<sequence length="956" mass="105857">MRPKWNISLALFLYCLGGQVLAWQKCPFRGAINSDSSVFYFGEPINLNCTLDPGNENQLLSESKLFFMSSKLEEGQDDRTLYGRPLVDSPRLGIAIVDLVNQTASKDNKYMHYMCMYNQDLEEKDPCTVAHFFVEIDYKPLPPKSGSCVTYNWERIECYWDLSVEYRQLHGITDTSVDYSLTTEKWTSCPSLKVSGRNLTCIIQEGKNDVLFMGQYYFHLVVNNTKTLDSVSSEKKIMSTDIVKPAKVYSVSAMANKTSIHLKWSVEKINWPQLFRIRYTVTPVRDQNPDWQEVNTTETQVALPDLKPFTEYTIWIAAIPLVRNQSRGFWSDIRSVVNKTKQDVPSDVPKLDPGFYACVDTNCTAVRIFWKKISDDSKNGIITKYRIISKFNETQTPPQFIENPSATSHLVPVNNKYSTKILLNVATEVGFSTKSDSSLIVPPLGQGPPFPENIIVEAQQAKFINISWTSPSIHGGTKTYFITNYSVVWCIGDHTGCKGEIDSEIVRAEKGKEHYWTNLTLPDSFEMFAFGISVDAYMKKNGRFISSGIRWNQCAYAADAVPDEPVNINPVIEDPGVSNNSMLFTWTHYTCQKHGVGPVLNFTVEVCTVDNETKNCQEPPRVKVLNGSETSYRVKNLESGKNYKITVTAGFNGGSSPPAQYQFRSFSSLTIEEANKGTEGGVPFGVIIGTLVAVFAVAGFIFIAWRISGAVDLIKYTKAAEAHGSLKPVEVASGPLLTSFKETVLSYHCFLILHSNMVKRRCLRTPEMEIELPTVKSGEKSISNHTENVPLLSSGNNTPSKVQNGGVKSVNMLENPYYLSSQDYSGHERNKSLNYTEYSYITSDSGVHTETVNLNNSHAAPSSAPNGSAVGAEGMSGDDTPYPQSEHATSTNLTSASITSADLDSYSKAAEPHSDHSAATLSCENISAYVSASAGSHNNDSSAPAGVNEFGYCPNV</sequence>
<dbReference type="Pfam" id="PF00041">
    <property type="entry name" value="fn3"/>
    <property type="match status" value="2"/>
</dbReference>
<organism evidence="5 6">
    <name type="scientific">Magallana gigas</name>
    <name type="common">Pacific oyster</name>
    <name type="synonym">Crassostrea gigas</name>
    <dbReference type="NCBI Taxonomy" id="29159"/>
    <lineage>
        <taxon>Eukaryota</taxon>
        <taxon>Metazoa</taxon>
        <taxon>Spiralia</taxon>
        <taxon>Lophotrochozoa</taxon>
        <taxon>Mollusca</taxon>
        <taxon>Bivalvia</taxon>
        <taxon>Autobranchia</taxon>
        <taxon>Pteriomorphia</taxon>
        <taxon>Ostreida</taxon>
        <taxon>Ostreoidea</taxon>
        <taxon>Ostreidae</taxon>
        <taxon>Magallana</taxon>
    </lineage>
</organism>
<accession>A0A8W8IJ05</accession>